<protein>
    <submittedName>
        <fullName evidence="1">Uncharacterized protein</fullName>
    </submittedName>
</protein>
<gene>
    <name evidence="1" type="ORF">ASUIS_2184</name>
</gene>
<reference evidence="1 2" key="1">
    <citation type="submission" date="2018-08" db="EMBL/GenBank/DDBJ databases">
        <title>Complete genome of the Arcobacter suis type strain LMG 26152.</title>
        <authorList>
            <person name="Miller W.G."/>
            <person name="Yee E."/>
            <person name="Bono J.L."/>
        </authorList>
    </citation>
    <scope>NUCLEOTIDE SEQUENCE [LARGE SCALE GENOMIC DNA]</scope>
    <source>
        <strain evidence="1 2">CECT 7833</strain>
    </source>
</reference>
<dbReference type="AlphaFoldDB" id="A0AAD0WRB5"/>
<dbReference type="RefSeq" id="WP_118887196.1">
    <property type="nucleotide sequence ID" value="NZ_CP032100.1"/>
</dbReference>
<dbReference type="KEGG" id="asui:ASUIS_2184"/>
<keyword evidence="2" id="KW-1185">Reference proteome</keyword>
<organism evidence="1 2">
    <name type="scientific">Arcobacter suis CECT 7833</name>
    <dbReference type="NCBI Taxonomy" id="663365"/>
    <lineage>
        <taxon>Bacteria</taxon>
        <taxon>Pseudomonadati</taxon>
        <taxon>Campylobacterota</taxon>
        <taxon>Epsilonproteobacteria</taxon>
        <taxon>Campylobacterales</taxon>
        <taxon>Arcobacteraceae</taxon>
        <taxon>Arcobacter</taxon>
    </lineage>
</organism>
<proteinExistence type="predicted"/>
<evidence type="ECO:0000313" key="2">
    <source>
        <dbReference type="Proteomes" id="UP000263040"/>
    </source>
</evidence>
<sequence length="124" mass="15816">MKLEELKRLREEKFLAHKKKKRAYYLKKKEVKKVYDYEEELNNENFSLKIKEIIKAQKNYLDNRKDIIISKLNDYKNKKKEYYELNKEKRLEYDKEYREKRKEELKEYRKEYYKKLKENKSIKE</sequence>
<accession>A0AAD0WRB5</accession>
<dbReference type="EMBL" id="CP032100">
    <property type="protein sequence ID" value="AXX90615.1"/>
    <property type="molecule type" value="Genomic_DNA"/>
</dbReference>
<dbReference type="Proteomes" id="UP000263040">
    <property type="component" value="Chromosome"/>
</dbReference>
<name>A0AAD0WRB5_9BACT</name>
<evidence type="ECO:0000313" key="1">
    <source>
        <dbReference type="EMBL" id="AXX90615.1"/>
    </source>
</evidence>